<evidence type="ECO:0000313" key="8">
    <source>
        <dbReference type="EMBL" id="OJJ46455.1"/>
    </source>
</evidence>
<comment type="similarity">
    <text evidence="2">Belongs to the cytochrome P450 family.</text>
</comment>
<dbReference type="Pfam" id="PF00067">
    <property type="entry name" value="p450"/>
    <property type="match status" value="1"/>
</dbReference>
<sequence length="454" mass="51420">TFTLVNGSFFIPLFTSITVYRLFFHPLSSFPGPVLARLSMWWRVWQVAHMNSYEVIHRLHEEYGPIVRIGPNHLSINDVNAFYIIYGNQTKAAKPTTMYGMREERSLNTELDVRRHGARRVPFEKALSPKRIVEYLPALYRLTDLLVTRLSEEKDHVLLNRWLSYFAFDIMGELAYSKSYKCLETRTMHEGIEALEQFLAAASWIGYVPWVAQIMSRLPIPDPTQSLQDFARSALEERKKESNPSADVLSFVFSGKQDLTPGEQMQDAMLLQVAGSDTTLSALIFACYHLAIDKQLQRDIREEIQGNLEAELTFDTVKDLALLQGLINETLRLHPPGATALPREIPKGGVHVCNTFIPEYTTASCPTWSIQRDPKHYDNADTFDVKRWAAPSNKAFIPFSMGPSNCVGKLFAYMEMKYVLAKLIISFDISLAEGEDGAALKKSKDHVAVACGEL</sequence>
<dbReference type="PRINTS" id="PR00465">
    <property type="entry name" value="EP450IV"/>
</dbReference>
<proteinExistence type="inferred from homology"/>
<dbReference type="SUPFAM" id="SSF48264">
    <property type="entry name" value="Cytochrome P450"/>
    <property type="match status" value="1"/>
</dbReference>
<keyword evidence="5 7" id="KW-0408">Iron</keyword>
<evidence type="ECO:0000256" key="3">
    <source>
        <dbReference type="ARBA" id="ARBA00022723"/>
    </source>
</evidence>
<evidence type="ECO:0008006" key="10">
    <source>
        <dbReference type="Google" id="ProtNLM"/>
    </source>
</evidence>
<protein>
    <recommendedName>
        <fullName evidence="10">Cytochrome P450 monooxygenase</fullName>
    </recommendedName>
</protein>
<dbReference type="RefSeq" id="XP_022580965.1">
    <property type="nucleotide sequence ID" value="XM_022728239.1"/>
</dbReference>
<organism evidence="8 9">
    <name type="scientific">Penicilliopsis zonata CBS 506.65</name>
    <dbReference type="NCBI Taxonomy" id="1073090"/>
    <lineage>
        <taxon>Eukaryota</taxon>
        <taxon>Fungi</taxon>
        <taxon>Dikarya</taxon>
        <taxon>Ascomycota</taxon>
        <taxon>Pezizomycotina</taxon>
        <taxon>Eurotiomycetes</taxon>
        <taxon>Eurotiomycetidae</taxon>
        <taxon>Eurotiales</taxon>
        <taxon>Aspergillaceae</taxon>
        <taxon>Penicilliopsis</taxon>
    </lineage>
</organism>
<keyword evidence="4" id="KW-0560">Oxidoreductase</keyword>
<dbReference type="VEuPathDB" id="FungiDB:ASPZODRAFT_32476"/>
<dbReference type="PRINTS" id="PR00385">
    <property type="entry name" value="P450"/>
</dbReference>
<dbReference type="AlphaFoldDB" id="A0A1L9SGQ8"/>
<dbReference type="GO" id="GO:0005506">
    <property type="term" value="F:iron ion binding"/>
    <property type="evidence" value="ECO:0007669"/>
    <property type="project" value="InterPro"/>
</dbReference>
<keyword evidence="7" id="KW-0349">Heme</keyword>
<dbReference type="EMBL" id="KV878342">
    <property type="protein sequence ID" value="OJJ46455.1"/>
    <property type="molecule type" value="Genomic_DNA"/>
</dbReference>
<feature type="binding site" description="axial binding residue" evidence="7">
    <location>
        <position position="406"/>
    </location>
    <ligand>
        <name>heme</name>
        <dbReference type="ChEBI" id="CHEBI:30413"/>
    </ligand>
    <ligandPart>
        <name>Fe</name>
        <dbReference type="ChEBI" id="CHEBI:18248"/>
    </ligandPart>
</feature>
<evidence type="ECO:0000256" key="4">
    <source>
        <dbReference type="ARBA" id="ARBA00023002"/>
    </source>
</evidence>
<dbReference type="STRING" id="1073090.A0A1L9SGQ8"/>
<evidence type="ECO:0000256" key="2">
    <source>
        <dbReference type="ARBA" id="ARBA00010617"/>
    </source>
</evidence>
<dbReference type="GO" id="GO:0020037">
    <property type="term" value="F:heme binding"/>
    <property type="evidence" value="ECO:0007669"/>
    <property type="project" value="InterPro"/>
</dbReference>
<dbReference type="Gene3D" id="1.10.630.10">
    <property type="entry name" value="Cytochrome P450"/>
    <property type="match status" value="1"/>
</dbReference>
<dbReference type="GO" id="GO:0004497">
    <property type="term" value="F:monooxygenase activity"/>
    <property type="evidence" value="ECO:0007669"/>
    <property type="project" value="UniProtKB-KW"/>
</dbReference>
<name>A0A1L9SGQ8_9EURO</name>
<dbReference type="InterPro" id="IPR002403">
    <property type="entry name" value="Cyt_P450_E_grp-IV"/>
</dbReference>
<evidence type="ECO:0000313" key="9">
    <source>
        <dbReference type="Proteomes" id="UP000184188"/>
    </source>
</evidence>
<dbReference type="PANTHER" id="PTHR24305">
    <property type="entry name" value="CYTOCHROME P450"/>
    <property type="match status" value="1"/>
</dbReference>
<keyword evidence="3 7" id="KW-0479">Metal-binding</keyword>
<dbReference type="InterPro" id="IPR036396">
    <property type="entry name" value="Cyt_P450_sf"/>
</dbReference>
<evidence type="ECO:0000256" key="7">
    <source>
        <dbReference type="PIRSR" id="PIRSR602403-1"/>
    </source>
</evidence>
<evidence type="ECO:0000256" key="5">
    <source>
        <dbReference type="ARBA" id="ARBA00023004"/>
    </source>
</evidence>
<keyword evidence="9" id="KW-1185">Reference proteome</keyword>
<dbReference type="PANTHER" id="PTHR24305:SF187">
    <property type="entry name" value="P450, PUTATIVE (EUROFUNG)-RELATED"/>
    <property type="match status" value="1"/>
</dbReference>
<gene>
    <name evidence="8" type="ORF">ASPZODRAFT_32476</name>
</gene>
<keyword evidence="6" id="KW-0503">Monooxygenase</keyword>
<dbReference type="InterPro" id="IPR001128">
    <property type="entry name" value="Cyt_P450"/>
</dbReference>
<accession>A0A1L9SGQ8</accession>
<comment type="cofactor">
    <cofactor evidence="1 7">
        <name>heme</name>
        <dbReference type="ChEBI" id="CHEBI:30413"/>
    </cofactor>
</comment>
<dbReference type="GO" id="GO:0016705">
    <property type="term" value="F:oxidoreductase activity, acting on paired donors, with incorporation or reduction of molecular oxygen"/>
    <property type="evidence" value="ECO:0007669"/>
    <property type="project" value="InterPro"/>
</dbReference>
<evidence type="ECO:0000256" key="1">
    <source>
        <dbReference type="ARBA" id="ARBA00001971"/>
    </source>
</evidence>
<reference evidence="9" key="1">
    <citation type="journal article" date="2017" name="Genome Biol.">
        <title>Comparative genomics reveals high biological diversity and specific adaptations in the industrially and medically important fungal genus Aspergillus.</title>
        <authorList>
            <person name="de Vries R.P."/>
            <person name="Riley R."/>
            <person name="Wiebenga A."/>
            <person name="Aguilar-Osorio G."/>
            <person name="Amillis S."/>
            <person name="Uchima C.A."/>
            <person name="Anderluh G."/>
            <person name="Asadollahi M."/>
            <person name="Askin M."/>
            <person name="Barry K."/>
            <person name="Battaglia E."/>
            <person name="Bayram O."/>
            <person name="Benocci T."/>
            <person name="Braus-Stromeyer S.A."/>
            <person name="Caldana C."/>
            <person name="Canovas D."/>
            <person name="Cerqueira G.C."/>
            <person name="Chen F."/>
            <person name="Chen W."/>
            <person name="Choi C."/>
            <person name="Clum A."/>
            <person name="Dos Santos R.A."/>
            <person name="Damasio A.R."/>
            <person name="Diallinas G."/>
            <person name="Emri T."/>
            <person name="Fekete E."/>
            <person name="Flipphi M."/>
            <person name="Freyberg S."/>
            <person name="Gallo A."/>
            <person name="Gournas C."/>
            <person name="Habgood R."/>
            <person name="Hainaut M."/>
            <person name="Harispe M.L."/>
            <person name="Henrissat B."/>
            <person name="Hilden K.S."/>
            <person name="Hope R."/>
            <person name="Hossain A."/>
            <person name="Karabika E."/>
            <person name="Karaffa L."/>
            <person name="Karanyi Z."/>
            <person name="Krasevec N."/>
            <person name="Kuo A."/>
            <person name="Kusch H."/>
            <person name="LaButti K."/>
            <person name="Lagendijk E.L."/>
            <person name="Lapidus A."/>
            <person name="Levasseur A."/>
            <person name="Lindquist E."/>
            <person name="Lipzen A."/>
            <person name="Logrieco A.F."/>
            <person name="MacCabe A."/>
            <person name="Maekelae M.R."/>
            <person name="Malavazi I."/>
            <person name="Melin P."/>
            <person name="Meyer V."/>
            <person name="Mielnichuk N."/>
            <person name="Miskei M."/>
            <person name="Molnar A.P."/>
            <person name="Mule G."/>
            <person name="Ngan C.Y."/>
            <person name="Orejas M."/>
            <person name="Orosz E."/>
            <person name="Ouedraogo J.P."/>
            <person name="Overkamp K.M."/>
            <person name="Park H.-S."/>
            <person name="Perrone G."/>
            <person name="Piumi F."/>
            <person name="Punt P.J."/>
            <person name="Ram A.F."/>
            <person name="Ramon A."/>
            <person name="Rauscher S."/>
            <person name="Record E."/>
            <person name="Riano-Pachon D.M."/>
            <person name="Robert V."/>
            <person name="Roehrig J."/>
            <person name="Ruller R."/>
            <person name="Salamov A."/>
            <person name="Salih N.S."/>
            <person name="Samson R.A."/>
            <person name="Sandor E."/>
            <person name="Sanguinetti M."/>
            <person name="Schuetze T."/>
            <person name="Sepcic K."/>
            <person name="Shelest E."/>
            <person name="Sherlock G."/>
            <person name="Sophianopoulou V."/>
            <person name="Squina F.M."/>
            <person name="Sun H."/>
            <person name="Susca A."/>
            <person name="Todd R.B."/>
            <person name="Tsang A."/>
            <person name="Unkles S.E."/>
            <person name="van de Wiele N."/>
            <person name="van Rossen-Uffink D."/>
            <person name="Oliveira J.V."/>
            <person name="Vesth T.C."/>
            <person name="Visser J."/>
            <person name="Yu J.-H."/>
            <person name="Zhou M."/>
            <person name="Andersen M.R."/>
            <person name="Archer D.B."/>
            <person name="Baker S.E."/>
            <person name="Benoit I."/>
            <person name="Brakhage A.A."/>
            <person name="Braus G.H."/>
            <person name="Fischer R."/>
            <person name="Frisvad J.C."/>
            <person name="Goldman G.H."/>
            <person name="Houbraken J."/>
            <person name="Oakley B."/>
            <person name="Pocsi I."/>
            <person name="Scazzocchio C."/>
            <person name="Seiboth B."/>
            <person name="vanKuyk P.A."/>
            <person name="Wortman J."/>
            <person name="Dyer P.S."/>
            <person name="Grigoriev I.V."/>
        </authorList>
    </citation>
    <scope>NUCLEOTIDE SEQUENCE [LARGE SCALE GENOMIC DNA]</scope>
    <source>
        <strain evidence="9">CBS 506.65</strain>
    </source>
</reference>
<dbReference type="GeneID" id="34614703"/>
<feature type="non-terminal residue" evidence="8">
    <location>
        <position position="1"/>
    </location>
</feature>
<dbReference type="Proteomes" id="UP000184188">
    <property type="component" value="Unassembled WGS sequence"/>
</dbReference>
<evidence type="ECO:0000256" key="6">
    <source>
        <dbReference type="ARBA" id="ARBA00023033"/>
    </source>
</evidence>
<dbReference type="InterPro" id="IPR050121">
    <property type="entry name" value="Cytochrome_P450_monoxygenase"/>
</dbReference>
<feature type="non-terminal residue" evidence="8">
    <location>
        <position position="454"/>
    </location>
</feature>
<dbReference type="OrthoDB" id="6692864at2759"/>